<organism evidence="7 8">
    <name type="scientific">Kistimonas scapharcae</name>
    <dbReference type="NCBI Taxonomy" id="1036133"/>
    <lineage>
        <taxon>Bacteria</taxon>
        <taxon>Pseudomonadati</taxon>
        <taxon>Pseudomonadota</taxon>
        <taxon>Gammaproteobacteria</taxon>
        <taxon>Oceanospirillales</taxon>
        <taxon>Endozoicomonadaceae</taxon>
        <taxon>Kistimonas</taxon>
    </lineage>
</organism>
<dbReference type="InterPro" id="IPR002994">
    <property type="entry name" value="Surf1/Shy1"/>
</dbReference>
<proteinExistence type="inferred from homology"/>
<evidence type="ECO:0000313" key="7">
    <source>
        <dbReference type="EMBL" id="GAA4651400.1"/>
    </source>
</evidence>
<protein>
    <recommendedName>
        <fullName evidence="6">SURF1-like protein</fullName>
    </recommendedName>
</protein>
<dbReference type="Proteomes" id="UP001500604">
    <property type="component" value="Unassembled WGS sequence"/>
</dbReference>
<dbReference type="PROSITE" id="PS50895">
    <property type="entry name" value="SURF1"/>
    <property type="match status" value="1"/>
</dbReference>
<comment type="caution">
    <text evidence="6">Lacks conserved residue(s) required for the propagation of feature annotation.</text>
</comment>
<keyword evidence="4 6" id="KW-1133">Transmembrane helix</keyword>
<accession>A0ABP8V816</accession>
<dbReference type="Pfam" id="PF02104">
    <property type="entry name" value="SURF1"/>
    <property type="match status" value="1"/>
</dbReference>
<reference evidence="8" key="1">
    <citation type="journal article" date="2019" name="Int. J. Syst. Evol. Microbiol.">
        <title>The Global Catalogue of Microorganisms (GCM) 10K type strain sequencing project: providing services to taxonomists for standard genome sequencing and annotation.</title>
        <authorList>
            <consortium name="The Broad Institute Genomics Platform"/>
            <consortium name="The Broad Institute Genome Sequencing Center for Infectious Disease"/>
            <person name="Wu L."/>
            <person name="Ma J."/>
        </authorList>
    </citation>
    <scope>NUCLEOTIDE SEQUENCE [LARGE SCALE GENOMIC DNA]</scope>
    <source>
        <strain evidence="8">JCM 17805</strain>
    </source>
</reference>
<comment type="subcellular location">
    <subcellularLocation>
        <location evidence="6">Cell membrane</location>
        <topology evidence="6">Multi-pass membrane protein</topology>
    </subcellularLocation>
    <subcellularLocation>
        <location evidence="1">Membrane</location>
    </subcellularLocation>
</comment>
<dbReference type="PANTHER" id="PTHR23427:SF2">
    <property type="entry name" value="SURFEIT LOCUS PROTEIN 1"/>
    <property type="match status" value="1"/>
</dbReference>
<keyword evidence="8" id="KW-1185">Reference proteome</keyword>
<keyword evidence="6" id="KW-1003">Cell membrane</keyword>
<feature type="transmembrane region" description="Helical" evidence="6">
    <location>
        <begin position="194"/>
        <end position="215"/>
    </location>
</feature>
<dbReference type="EMBL" id="BAABFL010000451">
    <property type="protein sequence ID" value="GAA4651400.1"/>
    <property type="molecule type" value="Genomic_DNA"/>
</dbReference>
<evidence type="ECO:0000256" key="6">
    <source>
        <dbReference type="RuleBase" id="RU363076"/>
    </source>
</evidence>
<evidence type="ECO:0000256" key="1">
    <source>
        <dbReference type="ARBA" id="ARBA00004370"/>
    </source>
</evidence>
<comment type="similarity">
    <text evidence="2 6">Belongs to the SURF1 family.</text>
</comment>
<evidence type="ECO:0000256" key="2">
    <source>
        <dbReference type="ARBA" id="ARBA00007165"/>
    </source>
</evidence>
<gene>
    <name evidence="7" type="ORF">GCM10023116_36840</name>
</gene>
<evidence type="ECO:0000256" key="5">
    <source>
        <dbReference type="ARBA" id="ARBA00023136"/>
    </source>
</evidence>
<evidence type="ECO:0000256" key="3">
    <source>
        <dbReference type="ARBA" id="ARBA00022692"/>
    </source>
</evidence>
<name>A0ABP8V816_9GAMM</name>
<dbReference type="PANTHER" id="PTHR23427">
    <property type="entry name" value="SURFEIT LOCUS PROTEIN"/>
    <property type="match status" value="1"/>
</dbReference>
<evidence type="ECO:0000313" key="8">
    <source>
        <dbReference type="Proteomes" id="UP001500604"/>
    </source>
</evidence>
<evidence type="ECO:0000256" key="4">
    <source>
        <dbReference type="ARBA" id="ARBA00022989"/>
    </source>
</evidence>
<keyword evidence="5 6" id="KW-0472">Membrane</keyword>
<sequence>MLLLLPLLTSLGFWQLSRYQEKLDLEAQLAARQQSVLHSPGTLRTLDDPRFYRLQAEGRYLDDQTFLLDNRIHQGRSGYHVITPFMTHGGQLMLVIRGWLAGSPDKTQIPMIPPIQGNNVLDGLAWQPAGKAFLLGEDHWSDSWPKVIQALDIQRMGEALEAVPEVWFMVLDEQQPGSLTRDFHPINMQPGKHLGYAIQWFLMALVMLGIGGYYLKTAGRTHDKGH</sequence>
<keyword evidence="3 6" id="KW-0812">Transmembrane</keyword>
<dbReference type="InterPro" id="IPR045214">
    <property type="entry name" value="Surf1/Surf4"/>
</dbReference>
<dbReference type="CDD" id="cd06662">
    <property type="entry name" value="SURF1"/>
    <property type="match status" value="1"/>
</dbReference>
<comment type="caution">
    <text evidence="7">The sequence shown here is derived from an EMBL/GenBank/DDBJ whole genome shotgun (WGS) entry which is preliminary data.</text>
</comment>